<dbReference type="InterPro" id="IPR013407">
    <property type="entry name" value="CRISPR-assoc_prot_Cmr2"/>
</dbReference>
<keyword evidence="1" id="KW-0547">Nucleotide-binding</keyword>
<proteinExistence type="predicted"/>
<dbReference type="eggNOG" id="COG1353">
    <property type="taxonomic scope" value="Bacteria"/>
</dbReference>
<dbReference type="RefSeq" id="WP_002698848.1">
    <property type="nucleotide sequence ID" value="NZ_AAWS01000020.1"/>
</dbReference>
<evidence type="ECO:0000256" key="1">
    <source>
        <dbReference type="ARBA" id="ARBA00022741"/>
    </source>
</evidence>
<dbReference type="Proteomes" id="UP000004095">
    <property type="component" value="Unassembled WGS sequence"/>
</dbReference>
<organism evidence="4 5">
    <name type="scientific">Microscilla marina ATCC 23134</name>
    <dbReference type="NCBI Taxonomy" id="313606"/>
    <lineage>
        <taxon>Bacteria</taxon>
        <taxon>Pseudomonadati</taxon>
        <taxon>Bacteroidota</taxon>
        <taxon>Cytophagia</taxon>
        <taxon>Cytophagales</taxon>
        <taxon>Microscillaceae</taxon>
        <taxon>Microscilla</taxon>
    </lineage>
</organism>
<dbReference type="InterPro" id="IPR024615">
    <property type="entry name" value="CRISPR-assoc_Cmr2_N"/>
</dbReference>
<dbReference type="GO" id="GO:0000166">
    <property type="term" value="F:nucleotide binding"/>
    <property type="evidence" value="ECO:0007669"/>
    <property type="project" value="UniProtKB-KW"/>
</dbReference>
<evidence type="ECO:0000256" key="2">
    <source>
        <dbReference type="ARBA" id="ARBA00023118"/>
    </source>
</evidence>
<dbReference type="GO" id="GO:0051607">
    <property type="term" value="P:defense response to virus"/>
    <property type="evidence" value="ECO:0007669"/>
    <property type="project" value="UniProtKB-KW"/>
</dbReference>
<dbReference type="Gene3D" id="3.30.70.270">
    <property type="match status" value="1"/>
</dbReference>
<feature type="domain" description="GGDEF" evidence="3">
    <location>
        <begin position="321"/>
        <end position="472"/>
    </location>
</feature>
<evidence type="ECO:0000259" key="3">
    <source>
        <dbReference type="PROSITE" id="PS50887"/>
    </source>
</evidence>
<dbReference type="InterPro" id="IPR043128">
    <property type="entry name" value="Rev_trsase/Diguanyl_cyclase"/>
</dbReference>
<comment type="caution">
    <text evidence="4">The sequence shown here is derived from an EMBL/GenBank/DDBJ whole genome shotgun (WGS) entry which is preliminary data.</text>
</comment>
<name>A1ZP55_MICM2</name>
<gene>
    <name evidence="4" type="ORF">M23134_00288</name>
</gene>
<dbReference type="InterPro" id="IPR054767">
    <property type="entry name" value="Cas10-Cmr2_palm2"/>
</dbReference>
<dbReference type="OrthoDB" id="9758700at2"/>
<evidence type="ECO:0000313" key="4">
    <source>
        <dbReference type="EMBL" id="EAY27847.1"/>
    </source>
</evidence>
<dbReference type="AlphaFoldDB" id="A1ZP55"/>
<dbReference type="EMBL" id="AAWS01000020">
    <property type="protein sequence ID" value="EAY27847.1"/>
    <property type="molecule type" value="Genomic_DNA"/>
</dbReference>
<keyword evidence="5" id="KW-1185">Reference proteome</keyword>
<dbReference type="Gene3D" id="3.30.70.2220">
    <property type="entry name" value="CRISPR-Cas system, Cmr2 subunit, D1 domain, cysteine cluster"/>
    <property type="match status" value="1"/>
</dbReference>
<dbReference type="NCBIfam" id="TIGR02577">
    <property type="entry name" value="cas_TM1794_Cmr2"/>
    <property type="match status" value="1"/>
</dbReference>
<protein>
    <submittedName>
        <fullName evidence="4">Crispr-associated protein, Crm2 family</fullName>
    </submittedName>
</protein>
<dbReference type="InterPro" id="IPR000160">
    <property type="entry name" value="GGDEF_dom"/>
</dbReference>
<reference evidence="4 5" key="1">
    <citation type="submission" date="2007-01" db="EMBL/GenBank/DDBJ databases">
        <authorList>
            <person name="Haygood M."/>
            <person name="Podell S."/>
            <person name="Anderson C."/>
            <person name="Hopkinson B."/>
            <person name="Roe K."/>
            <person name="Barbeau K."/>
            <person name="Gaasterland T."/>
            <person name="Ferriera S."/>
            <person name="Johnson J."/>
            <person name="Kravitz S."/>
            <person name="Beeson K."/>
            <person name="Sutton G."/>
            <person name="Rogers Y.-H."/>
            <person name="Friedman R."/>
            <person name="Frazier M."/>
            <person name="Venter J.C."/>
        </authorList>
    </citation>
    <scope>NUCLEOTIDE SEQUENCE [LARGE SCALE GENOMIC DNA]</scope>
    <source>
        <strain evidence="4 5">ATCC 23134</strain>
    </source>
</reference>
<dbReference type="Pfam" id="PF22335">
    <property type="entry name" value="Cas10-Cmr2_palm2"/>
    <property type="match status" value="1"/>
</dbReference>
<dbReference type="Pfam" id="PF12469">
    <property type="entry name" value="Cmr2_N"/>
    <property type="match status" value="1"/>
</dbReference>
<dbReference type="InterPro" id="IPR038242">
    <property type="entry name" value="Cmr2_N"/>
</dbReference>
<evidence type="ECO:0000313" key="5">
    <source>
        <dbReference type="Proteomes" id="UP000004095"/>
    </source>
</evidence>
<sequence>MSPHLFIFTIGPVQSFIAQARKTRDLYAGSTLLSELTKVAIEVVGAANVIFPYVKNQQGLDAAQSLPNRFIARVTIAEGDCQAFGTRVAQAVREAFRQKAKEALGNRTKPLGFDEQIAQHLQIHWVVQGLNKGYAQGFKDIEENLGIAKNLRTFAQYDYAEQLGEQGRKCSLDGERNAVFFGKGTNPLYLKRWNPHAHELPSAPVVANEGLSAVSFLKRFYKQGMGHFEKFPSTAKVALMESLRQATPEVVNEYSKFFGLLEGKQVKVRQNDDWTPFGHQFFFEENLTSKQVLCADQLANARVQHQKVATDFAQKGLAFQKYYAVLMFDVDQMGSWLSGNRLKPAYQGDKLLDFHQHFSELLLQYADHASTILNPLRHNGQVVYAGGDDFLGFINLSHLFEVVHELRDLFLEKVSTPVQDQYAESGELLHFSAGIVIAHYKAPFAEVLKKARQMETLAKEKGDRNAFAIAAMKHSGEVQEAVFKWQQYKRDKTATCWQSMATIAQHLKNKHFSNKFIFNLSQELLQLAGIKAAQIEELRPQDLFVEMSRLIGRAAALDTPQSAKDELFDALVVLYGASENQEKLIRNFIYSLHIADFVNLNS</sequence>
<accession>A1ZP55</accession>
<keyword evidence="2" id="KW-0051">Antiviral defense</keyword>
<dbReference type="PROSITE" id="PS50887">
    <property type="entry name" value="GGDEF"/>
    <property type="match status" value="1"/>
</dbReference>